<reference evidence="3" key="2">
    <citation type="submission" date="2004-02" db="EMBL/GenBank/DDBJ databases">
        <authorList>
            <person name="Fuetterer O."/>
            <person name="Angelov A."/>
            <person name="Liesegang H."/>
            <person name="Gottschalk G."/>
            <person name="Schleper C."/>
            <person name="Schepers B."/>
            <person name="Dock C."/>
            <person name="Antranikian G."/>
            <person name="Liebl W."/>
        </authorList>
    </citation>
    <scope>NUCLEOTIDE SEQUENCE</scope>
    <source>
        <strain evidence="3">DSM 9790</strain>
    </source>
</reference>
<feature type="transmembrane region" description="Helical" evidence="1">
    <location>
        <begin position="341"/>
        <end position="363"/>
    </location>
</feature>
<dbReference type="EMBL" id="FWYE01000004">
    <property type="protein sequence ID" value="SMD31511.1"/>
    <property type="molecule type" value="Genomic_DNA"/>
</dbReference>
<dbReference type="KEGG" id="pto:PTO0138"/>
<protein>
    <submittedName>
        <fullName evidence="4">Predicted arabinose efflux permease, MFS family</fullName>
    </submittedName>
    <submittedName>
        <fullName evidence="3">Transporter</fullName>
    </submittedName>
</protein>
<dbReference type="HOGENOM" id="CLU_726883_0_0_2"/>
<dbReference type="GO" id="GO:0022857">
    <property type="term" value="F:transmembrane transporter activity"/>
    <property type="evidence" value="ECO:0007669"/>
    <property type="project" value="InterPro"/>
</dbReference>
<feature type="transmembrane region" description="Helical" evidence="1">
    <location>
        <begin position="165"/>
        <end position="186"/>
    </location>
</feature>
<accession>Q6L2S9</accession>
<dbReference type="SUPFAM" id="SSF103473">
    <property type="entry name" value="MFS general substrate transporter"/>
    <property type="match status" value="1"/>
</dbReference>
<sequence>MKYIHLKVIALNIFMLLAVTFTMRATTNMLMTIIPVFTKYVINADVLDVGLTATLAGIGALISNIFVNGKIRIDRTPVTIFSFLLLMTISIFFLIFSSNIYEVLVLSLASGLSMGVVQTLLMTLITALAPRELRDRYIAMFTASLSLSLIAGTLAQGLIVKYINVRTAFIIFFFVSLLSTLIMLISSRRIKINPGKSKKIKFSDVLSKSSTALKNPKVQFALSGNISYAFPFVLILTYGSIFGNEYDNINPSSFFYILAAFFFVSFLTRLYMSTHSIKRKELLMYFSFVLGLAGYIIIGISSYYIIFLIGLIILGIPHGSIYPISSYYLSNSVETEDLNIVYSMFSFIMNIIAFIIPFVYGLISKLYDLRIASLSLSIPMALVIIYSVISNIKGNRSLKRNESLN</sequence>
<reference evidence="3 5" key="1">
    <citation type="journal article" date="2004" name="Proc. Natl. Acad. Sci. U.S.A.">
        <title>Genome sequence of Picrophilus torridus and its implications for life around pH 0.</title>
        <authorList>
            <person name="Futterer O."/>
            <person name="Angelov A."/>
            <person name="Liesegang H."/>
            <person name="Gottschalk G."/>
            <person name="Schleper C."/>
            <person name="Schepers B."/>
            <person name="Dock C."/>
            <person name="Antranikian G."/>
            <person name="Liebl W."/>
        </authorList>
    </citation>
    <scope>NUCLEOTIDE SEQUENCE [LARGE SCALE GENOMIC DNA]</scope>
    <source>
        <strain evidence="5">ATCC 700027 / DSM 9790 / JCM 10055 / NBRC 100828</strain>
        <strain evidence="3">DSM 9790</strain>
    </source>
</reference>
<dbReference type="InterPro" id="IPR052714">
    <property type="entry name" value="MFS_Exporter"/>
</dbReference>
<dbReference type="eggNOG" id="arCOG03660">
    <property type="taxonomic scope" value="Archaea"/>
</dbReference>
<feature type="domain" description="Major facilitator superfamily (MFS) profile" evidence="2">
    <location>
        <begin position="12"/>
        <end position="393"/>
    </location>
</feature>
<evidence type="ECO:0000313" key="4">
    <source>
        <dbReference type="EMBL" id="SMD31511.1"/>
    </source>
</evidence>
<organism evidence="3 5">
    <name type="scientific">Picrophilus torridus (strain ATCC 700027 / DSM 9790 / JCM 10055 / NBRC 100828 / KAW 2/3)</name>
    <dbReference type="NCBI Taxonomy" id="1122961"/>
    <lineage>
        <taxon>Archaea</taxon>
        <taxon>Methanobacteriati</taxon>
        <taxon>Thermoplasmatota</taxon>
        <taxon>Thermoplasmata</taxon>
        <taxon>Thermoplasmatales</taxon>
        <taxon>Picrophilaceae</taxon>
        <taxon>Picrophilus</taxon>
    </lineage>
</organism>
<dbReference type="EMBL" id="AE017261">
    <property type="protein sequence ID" value="AAT42723.1"/>
    <property type="molecule type" value="Genomic_DNA"/>
</dbReference>
<feature type="transmembrane region" description="Helical" evidence="1">
    <location>
        <begin position="12"/>
        <end position="37"/>
    </location>
</feature>
<evidence type="ECO:0000259" key="2">
    <source>
        <dbReference type="PROSITE" id="PS50850"/>
    </source>
</evidence>
<feature type="transmembrane region" description="Helical" evidence="1">
    <location>
        <begin position="137"/>
        <end position="159"/>
    </location>
</feature>
<keyword evidence="1" id="KW-1133">Transmembrane helix</keyword>
<dbReference type="Gene3D" id="1.20.1250.20">
    <property type="entry name" value="MFS general substrate transporter like domains"/>
    <property type="match status" value="1"/>
</dbReference>
<reference evidence="4 6" key="3">
    <citation type="submission" date="2017-04" db="EMBL/GenBank/DDBJ databases">
        <authorList>
            <person name="Varghese N."/>
            <person name="Submissions S."/>
        </authorList>
    </citation>
    <scope>NUCLEOTIDE SEQUENCE [LARGE SCALE GENOMIC DNA]</scope>
    <source>
        <strain evidence="4 6">DSM 9789</strain>
    </source>
</reference>
<feature type="transmembrane region" description="Helical" evidence="1">
    <location>
        <begin position="220"/>
        <end position="241"/>
    </location>
</feature>
<name>Q6L2S9_PICTO</name>
<feature type="transmembrane region" description="Helical" evidence="1">
    <location>
        <begin position="49"/>
        <end position="67"/>
    </location>
</feature>
<evidence type="ECO:0000256" key="1">
    <source>
        <dbReference type="SAM" id="Phobius"/>
    </source>
</evidence>
<feature type="transmembrane region" description="Helical" evidence="1">
    <location>
        <begin position="369"/>
        <end position="389"/>
    </location>
</feature>
<dbReference type="PANTHER" id="PTHR23531">
    <property type="entry name" value="QUINOLENE RESISTANCE PROTEIN NORA"/>
    <property type="match status" value="1"/>
</dbReference>
<proteinExistence type="predicted"/>
<dbReference type="Proteomes" id="UP000192315">
    <property type="component" value="Unassembled WGS sequence"/>
</dbReference>
<keyword evidence="1" id="KW-0472">Membrane</keyword>
<feature type="transmembrane region" description="Helical" evidence="1">
    <location>
        <begin position="282"/>
        <end position="298"/>
    </location>
</feature>
<keyword evidence="1" id="KW-0812">Transmembrane</keyword>
<dbReference type="InterPro" id="IPR011701">
    <property type="entry name" value="MFS"/>
</dbReference>
<feature type="transmembrane region" description="Helical" evidence="1">
    <location>
        <begin position="304"/>
        <end position="329"/>
    </location>
</feature>
<feature type="transmembrane region" description="Helical" evidence="1">
    <location>
        <begin position="103"/>
        <end position="125"/>
    </location>
</feature>
<dbReference type="AlphaFoldDB" id="Q6L2S9"/>
<dbReference type="RefSeq" id="WP_011176939.1">
    <property type="nucleotide sequence ID" value="NC_005877.1"/>
</dbReference>
<dbReference type="OrthoDB" id="371889at2157"/>
<evidence type="ECO:0000313" key="3">
    <source>
        <dbReference type="EMBL" id="AAT42723.1"/>
    </source>
</evidence>
<dbReference type="InterPro" id="IPR020846">
    <property type="entry name" value="MFS_dom"/>
</dbReference>
<feature type="transmembrane region" description="Helical" evidence="1">
    <location>
        <begin position="79"/>
        <end position="97"/>
    </location>
</feature>
<accession>A0A8G2FY30</accession>
<dbReference type="InterPro" id="IPR036259">
    <property type="entry name" value="MFS_trans_sf"/>
</dbReference>
<dbReference type="PaxDb" id="263820-PTO0138"/>
<gene>
    <name evidence="3" type="ordered locus">PTO0138</name>
    <name evidence="4" type="ORF">SAMN02745355_1457</name>
</gene>
<dbReference type="Proteomes" id="UP000000438">
    <property type="component" value="Chromosome"/>
</dbReference>
<dbReference type="GeneID" id="2844560"/>
<keyword evidence="6" id="KW-1185">Reference proteome</keyword>
<dbReference type="PROSITE" id="PS50850">
    <property type="entry name" value="MFS"/>
    <property type="match status" value="1"/>
</dbReference>
<dbReference type="PANTHER" id="PTHR23531:SF1">
    <property type="entry name" value="QUINOLENE RESISTANCE PROTEIN NORA"/>
    <property type="match status" value="1"/>
</dbReference>
<feature type="transmembrane region" description="Helical" evidence="1">
    <location>
        <begin position="253"/>
        <end position="270"/>
    </location>
</feature>
<evidence type="ECO:0000313" key="6">
    <source>
        <dbReference type="Proteomes" id="UP000192315"/>
    </source>
</evidence>
<dbReference type="InParanoid" id="Q6L2S9"/>
<evidence type="ECO:0000313" key="5">
    <source>
        <dbReference type="Proteomes" id="UP000000438"/>
    </source>
</evidence>
<dbReference type="Pfam" id="PF07690">
    <property type="entry name" value="MFS_1"/>
    <property type="match status" value="1"/>
</dbReference>